<dbReference type="InterPro" id="IPR037069">
    <property type="entry name" value="AcylCoA_DH/ox_N_sf"/>
</dbReference>
<evidence type="ECO:0000256" key="4">
    <source>
        <dbReference type="ARBA" id="ARBA00022827"/>
    </source>
</evidence>
<dbReference type="InterPro" id="IPR013786">
    <property type="entry name" value="AcylCoA_DH/ox_N"/>
</dbReference>
<comment type="cofactor">
    <cofactor evidence="1">
        <name>FAD</name>
        <dbReference type="ChEBI" id="CHEBI:57692"/>
    </cofactor>
</comment>
<evidence type="ECO:0000259" key="6">
    <source>
        <dbReference type="Pfam" id="PF02771"/>
    </source>
</evidence>
<dbReference type="AlphaFoldDB" id="A0A1H4X6L1"/>
<dbReference type="SUPFAM" id="SSF56645">
    <property type="entry name" value="Acyl-CoA dehydrogenase NM domain-like"/>
    <property type="match status" value="1"/>
</dbReference>
<evidence type="ECO:0000256" key="1">
    <source>
        <dbReference type="ARBA" id="ARBA00001974"/>
    </source>
</evidence>
<reference evidence="7 8" key="1">
    <citation type="submission" date="2016-10" db="EMBL/GenBank/DDBJ databases">
        <authorList>
            <person name="de Groot N.N."/>
        </authorList>
    </citation>
    <scope>NUCLEOTIDE SEQUENCE [LARGE SCALE GENOMIC DNA]</scope>
    <source>
        <strain evidence="7 8">MT12</strain>
    </source>
</reference>
<feature type="domain" description="Acyl-CoA dehydrogenase/oxidase C-terminal" evidence="5">
    <location>
        <begin position="260"/>
        <end position="402"/>
    </location>
</feature>
<proteinExistence type="inferred from homology"/>
<comment type="similarity">
    <text evidence="2">Belongs to the acyl-CoA dehydrogenase family.</text>
</comment>
<keyword evidence="4" id="KW-0274">FAD</keyword>
<dbReference type="EMBL" id="FNTH01000001">
    <property type="protein sequence ID" value="SED00364.1"/>
    <property type="molecule type" value="Genomic_DNA"/>
</dbReference>
<dbReference type="Gene3D" id="1.10.540.10">
    <property type="entry name" value="Acyl-CoA dehydrogenase/oxidase, N-terminal domain"/>
    <property type="match status" value="1"/>
</dbReference>
<sequence>MPIDFQLSKKELGLRMQAREFGDQILRPLIAKVESEPDPEKRFQLTKEAYRAAYADGSAFGFLPKEYGGAGLSTLDYAIIAEELCAVDPGVPTTVVANGLGLMPVVYYGNEDQKDRFLRAATSDPSGEFVAGYGVSEPSGRHSGTANFDAPLPAPAGIGLTAIRDGDEYVLNGRKYWPSTTGGWDGQGANLNLFVVRTDPSRGGKSGISAIMVERGTLGITYKAIDKMAHQGARNDEVTFKNVRVPARNLIEETIGNGDLLINRNFGWSGPLVSAAALGNARGAYEYALEWAKNNSAGGPEPIIKYQNVGYVLGDVATRIEACRYFVWKAAHYLDSHDYHGEMIGAMCKSFVTETTFDCVYKCMQVVGTNSADRKLPFAKFFNESAIFPIYDGGNFGMQRRRVHGILADPGYDPRALAENRPVEFTREMEGIDTVPGASV</sequence>
<dbReference type="GO" id="GO:0003995">
    <property type="term" value="F:acyl-CoA dehydrogenase activity"/>
    <property type="evidence" value="ECO:0007669"/>
    <property type="project" value="TreeGrafter"/>
</dbReference>
<name>A0A1H4X6L1_9BRAD</name>
<feature type="domain" description="Acyl-CoA dehydrogenase/oxidase N-terminal" evidence="6">
    <location>
        <begin position="11"/>
        <end position="122"/>
    </location>
</feature>
<organism evidence="7 8">
    <name type="scientific">Bradyrhizobium erythrophlei</name>
    <dbReference type="NCBI Taxonomy" id="1437360"/>
    <lineage>
        <taxon>Bacteria</taxon>
        <taxon>Pseudomonadati</taxon>
        <taxon>Pseudomonadota</taxon>
        <taxon>Alphaproteobacteria</taxon>
        <taxon>Hyphomicrobiales</taxon>
        <taxon>Nitrobacteraceae</taxon>
        <taxon>Bradyrhizobium</taxon>
    </lineage>
</organism>
<evidence type="ECO:0000256" key="2">
    <source>
        <dbReference type="ARBA" id="ARBA00009347"/>
    </source>
</evidence>
<dbReference type="InterPro" id="IPR009100">
    <property type="entry name" value="AcylCoA_DH/oxidase_NM_dom_sf"/>
</dbReference>
<dbReference type="SUPFAM" id="SSF47203">
    <property type="entry name" value="Acyl-CoA dehydrogenase C-terminal domain-like"/>
    <property type="match status" value="1"/>
</dbReference>
<dbReference type="Proteomes" id="UP000198992">
    <property type="component" value="Unassembled WGS sequence"/>
</dbReference>
<dbReference type="Pfam" id="PF00441">
    <property type="entry name" value="Acyl-CoA_dh_1"/>
    <property type="match status" value="1"/>
</dbReference>
<dbReference type="OrthoDB" id="2769798at2"/>
<dbReference type="PANTHER" id="PTHR43884">
    <property type="entry name" value="ACYL-COA DEHYDROGENASE"/>
    <property type="match status" value="1"/>
</dbReference>
<evidence type="ECO:0000313" key="7">
    <source>
        <dbReference type="EMBL" id="SED00364.1"/>
    </source>
</evidence>
<gene>
    <name evidence="7" type="ORF">SAMN05444164_3372</name>
</gene>
<evidence type="ECO:0000313" key="8">
    <source>
        <dbReference type="Proteomes" id="UP000198992"/>
    </source>
</evidence>
<dbReference type="InterPro" id="IPR009075">
    <property type="entry name" value="AcylCo_DH/oxidase_C"/>
</dbReference>
<dbReference type="InterPro" id="IPR046373">
    <property type="entry name" value="Acyl-CoA_Oxase/DH_mid-dom_sf"/>
</dbReference>
<dbReference type="GO" id="GO:0033539">
    <property type="term" value="P:fatty acid beta-oxidation using acyl-CoA dehydrogenase"/>
    <property type="evidence" value="ECO:0007669"/>
    <property type="project" value="TreeGrafter"/>
</dbReference>
<evidence type="ECO:0000259" key="5">
    <source>
        <dbReference type="Pfam" id="PF00441"/>
    </source>
</evidence>
<dbReference type="RefSeq" id="WP_092126033.1">
    <property type="nucleotide sequence ID" value="NZ_FNTH01000001.1"/>
</dbReference>
<accession>A0A1H4X6L1</accession>
<dbReference type="Gene3D" id="2.40.110.10">
    <property type="entry name" value="Butyryl-CoA Dehydrogenase, subunit A, domain 2"/>
    <property type="match status" value="1"/>
</dbReference>
<protein>
    <submittedName>
        <fullName evidence="7">Acyl-CoA dehydrogenase</fullName>
    </submittedName>
</protein>
<dbReference type="Gene3D" id="1.20.140.10">
    <property type="entry name" value="Butyryl-CoA Dehydrogenase, subunit A, domain 3"/>
    <property type="match status" value="1"/>
</dbReference>
<dbReference type="GO" id="GO:0050660">
    <property type="term" value="F:flavin adenine dinucleotide binding"/>
    <property type="evidence" value="ECO:0007669"/>
    <property type="project" value="InterPro"/>
</dbReference>
<keyword evidence="3" id="KW-0285">Flavoprotein</keyword>
<dbReference type="PANTHER" id="PTHR43884:SF12">
    <property type="entry name" value="ISOVALERYL-COA DEHYDROGENASE, MITOCHONDRIAL-RELATED"/>
    <property type="match status" value="1"/>
</dbReference>
<dbReference type="GO" id="GO:0046359">
    <property type="term" value="P:butyrate catabolic process"/>
    <property type="evidence" value="ECO:0007669"/>
    <property type="project" value="TreeGrafter"/>
</dbReference>
<dbReference type="Pfam" id="PF02771">
    <property type="entry name" value="Acyl-CoA_dh_N"/>
    <property type="match status" value="1"/>
</dbReference>
<dbReference type="InterPro" id="IPR036250">
    <property type="entry name" value="AcylCo_DH-like_C"/>
</dbReference>
<evidence type="ECO:0000256" key="3">
    <source>
        <dbReference type="ARBA" id="ARBA00022630"/>
    </source>
</evidence>